<dbReference type="Proteomes" id="UP000234857">
    <property type="component" value="Unassembled WGS sequence"/>
</dbReference>
<dbReference type="FunFam" id="1.10.287.1080:FF:000001">
    <property type="entry name" value="Nucleoside triphosphate pyrophosphohydrolase"/>
    <property type="match status" value="1"/>
</dbReference>
<dbReference type="AlphaFoldDB" id="A0A2N5ZAM4"/>
<evidence type="ECO:0000259" key="1">
    <source>
        <dbReference type="Pfam" id="PF03819"/>
    </source>
</evidence>
<proteinExistence type="predicted"/>
<dbReference type="InterPro" id="IPR004518">
    <property type="entry name" value="MazG-like_dom"/>
</dbReference>
<dbReference type="GO" id="GO:0046052">
    <property type="term" value="P:UTP catabolic process"/>
    <property type="evidence" value="ECO:0007669"/>
    <property type="project" value="TreeGrafter"/>
</dbReference>
<dbReference type="GO" id="GO:0046081">
    <property type="term" value="P:dUTP catabolic process"/>
    <property type="evidence" value="ECO:0007669"/>
    <property type="project" value="TreeGrafter"/>
</dbReference>
<dbReference type="GO" id="GO:0006203">
    <property type="term" value="P:dGTP catabolic process"/>
    <property type="evidence" value="ECO:0007669"/>
    <property type="project" value="TreeGrafter"/>
</dbReference>
<keyword evidence="2" id="KW-0378">Hydrolase</keyword>
<dbReference type="CDD" id="cd11528">
    <property type="entry name" value="NTP-PPase_MazG_Nterm"/>
    <property type="match status" value="1"/>
</dbReference>
<organism evidence="2 3">
    <name type="scientific">Muiribacterium halophilum</name>
    <dbReference type="NCBI Taxonomy" id="2053465"/>
    <lineage>
        <taxon>Bacteria</taxon>
        <taxon>Candidatus Muiribacteriota</taxon>
        <taxon>Candidatus Muiribacteriia</taxon>
        <taxon>Candidatus Muiribacteriales</taxon>
        <taxon>Candidatus Muiribacteriaceae</taxon>
        <taxon>Candidatus Muiribacterium</taxon>
    </lineage>
</organism>
<comment type="caution">
    <text evidence="2">The sequence shown here is derived from an EMBL/GenBank/DDBJ whole genome shotgun (WGS) entry which is preliminary data.</text>
</comment>
<evidence type="ECO:0000313" key="2">
    <source>
        <dbReference type="EMBL" id="PLX15717.1"/>
    </source>
</evidence>
<accession>A0A2N5ZAM4</accession>
<dbReference type="GO" id="GO:0047429">
    <property type="term" value="F:nucleoside triphosphate diphosphatase activity"/>
    <property type="evidence" value="ECO:0007669"/>
    <property type="project" value="TreeGrafter"/>
</dbReference>
<dbReference type="GO" id="GO:0046061">
    <property type="term" value="P:dATP catabolic process"/>
    <property type="evidence" value="ECO:0007669"/>
    <property type="project" value="TreeGrafter"/>
</dbReference>
<feature type="domain" description="NTP pyrophosphohydrolase MazG-like" evidence="1">
    <location>
        <begin position="23"/>
        <end position="96"/>
    </location>
</feature>
<dbReference type="SUPFAM" id="SSF101386">
    <property type="entry name" value="all-alpha NTP pyrophosphatases"/>
    <property type="match status" value="1"/>
</dbReference>
<dbReference type="GO" id="GO:0046047">
    <property type="term" value="P:TTP catabolic process"/>
    <property type="evidence" value="ECO:0007669"/>
    <property type="project" value="TreeGrafter"/>
</dbReference>
<sequence length="203" mass="23228">MKKLLDIMRTLRSDKGCPWDQQQTFETLKEFTIEEAYEVIDAIDSKDPSAHCEELGDLLLQIAFQAVIAEEEELFDYEDVEKGICSKLITRHPHVFGEEKAESAQDVLKLWNSSKKKEKGSVLDSIPSKLPALMKASKMIKRLHATSNNIEEKLGNEDLNENELIGKELFDIVLKAKEKDIDPEFALQDFLKKISRMEERSDG</sequence>
<protein>
    <submittedName>
        <fullName evidence="2">Nucleoside triphosphate pyrophosphohydrolase</fullName>
    </submittedName>
</protein>
<dbReference type="PANTHER" id="PTHR30522:SF0">
    <property type="entry name" value="NUCLEOSIDE TRIPHOSPHATE PYROPHOSPHOHYDROLASE"/>
    <property type="match status" value="1"/>
</dbReference>
<dbReference type="PANTHER" id="PTHR30522">
    <property type="entry name" value="NUCLEOSIDE TRIPHOSPHATE PYROPHOSPHOHYDROLASE"/>
    <property type="match status" value="1"/>
</dbReference>
<dbReference type="Pfam" id="PF03819">
    <property type="entry name" value="MazG"/>
    <property type="match status" value="1"/>
</dbReference>
<dbReference type="NCBIfam" id="TIGR00444">
    <property type="entry name" value="mazG"/>
    <property type="match status" value="1"/>
</dbReference>
<dbReference type="EMBL" id="PKTG01000130">
    <property type="protein sequence ID" value="PLX15717.1"/>
    <property type="molecule type" value="Genomic_DNA"/>
</dbReference>
<dbReference type="GO" id="GO:0046076">
    <property type="term" value="P:dTTP catabolic process"/>
    <property type="evidence" value="ECO:0007669"/>
    <property type="project" value="TreeGrafter"/>
</dbReference>
<name>A0A2N5ZAM4_MUIH1</name>
<dbReference type="InterPro" id="IPR011551">
    <property type="entry name" value="NTP_PyrPHydrolase_MazG"/>
</dbReference>
<dbReference type="InterPro" id="IPR048015">
    <property type="entry name" value="NTP-PPase_MazG-like_N"/>
</dbReference>
<evidence type="ECO:0000313" key="3">
    <source>
        <dbReference type="Proteomes" id="UP000234857"/>
    </source>
</evidence>
<gene>
    <name evidence="2" type="ORF">C0601_12115</name>
</gene>
<reference evidence="2 3" key="1">
    <citation type="submission" date="2017-11" db="EMBL/GenBank/DDBJ databases">
        <title>Genome-resolved metagenomics identifies genetic mobility, metabolic interactions, and unexpected diversity in perchlorate-reducing communities.</title>
        <authorList>
            <person name="Barnum T.P."/>
            <person name="Figueroa I.A."/>
            <person name="Carlstrom C.I."/>
            <person name="Lucas L.N."/>
            <person name="Engelbrektson A.L."/>
            <person name="Coates J.D."/>
        </authorList>
    </citation>
    <scope>NUCLEOTIDE SEQUENCE [LARGE SCALE GENOMIC DNA]</scope>
    <source>
        <strain evidence="2">BM706</strain>
    </source>
</reference>
<dbReference type="Gene3D" id="1.10.287.1080">
    <property type="entry name" value="MazG-like"/>
    <property type="match status" value="2"/>
</dbReference>
<dbReference type="GO" id="GO:0006950">
    <property type="term" value="P:response to stress"/>
    <property type="evidence" value="ECO:0007669"/>
    <property type="project" value="UniProtKB-ARBA"/>
</dbReference>